<keyword evidence="1" id="KW-1133">Transmembrane helix</keyword>
<dbReference type="CDD" id="cd00198">
    <property type="entry name" value="vWFA"/>
    <property type="match status" value="1"/>
</dbReference>
<evidence type="ECO:0008006" key="4">
    <source>
        <dbReference type="Google" id="ProtNLM"/>
    </source>
</evidence>
<keyword evidence="1" id="KW-0472">Membrane</keyword>
<evidence type="ECO:0000256" key="1">
    <source>
        <dbReference type="SAM" id="Phobius"/>
    </source>
</evidence>
<dbReference type="InterPro" id="IPR036465">
    <property type="entry name" value="vWFA_dom_sf"/>
</dbReference>
<dbReference type="Gene3D" id="3.40.50.410">
    <property type="entry name" value="von Willebrand factor, type A domain"/>
    <property type="match status" value="1"/>
</dbReference>
<dbReference type="RefSeq" id="WP_394821042.1">
    <property type="nucleotide sequence ID" value="NZ_CP089984.1"/>
</dbReference>
<sequence length="738" mass="77598">MPTTRLATSNDLPAWAIVAACILAVASLVLLIVEMRRRERGGMGILVTGVLALLALALAVLRPVRIAARESVIGARVVVLGDTSRSMALPSDGGGTRQKTRDDVIAQLTKAAPDARVMQLGFSDGAPKPFSVGDGTSARGQRSDLGSAIRALGTMPDERPAAVVVVSDGRLDDPQEDAPRALLKELGNAIHAPIHTIATTKEGPADASIRRVANAGAAVAHVPLPLKVDIGCSGGLSCDKLTVTARELREDGPPALLATGLADVKDGKASVDLTVTLDRAGVRILEVGIESPTGDTIPENNRRLLTLNVARERVRVLHVAGQPTNDVRALRQWLKSDASVDVVAFFILRTPADDPRAAQEDLALIPFPVDELFSVHLPSFDAVVLQDFDAQPYGLERHLPALARYVRAGGGLIMVGGPNSFVAGGYAGTPLGGVLPVSLDGTSGATAADTAPFVPAWTEPGRSAPVLAPLRAVVGDELPSMPGANVLGDVRTGGVVLWTHPTRTTKTGAPMPVLAIGDQGDGRSIALGIDGGWLFEFSELGARTAGRGHGALWDGLLGWLMRDPRFEPAQVDLREGCIADVPPILRIRTAGHATKGETVVLDVTRLDKSGVAPIHVEKVREGDDAPIEMALPPLPTGGYSARLRIGTGPTTRRDFACEAGGDEWADTRPDPERLRALAEATGGSFAFASDVRDIRLPKPTVVSAERHVVPVAPPWTWTLLAATLLGAHWFMRRRGGLS</sequence>
<dbReference type="SUPFAM" id="SSF53300">
    <property type="entry name" value="vWA-like"/>
    <property type="match status" value="1"/>
</dbReference>
<accession>A0ABZ2LKF5</accession>
<feature type="transmembrane region" description="Helical" evidence="1">
    <location>
        <begin position="45"/>
        <end position="64"/>
    </location>
</feature>
<evidence type="ECO:0000313" key="3">
    <source>
        <dbReference type="Proteomes" id="UP001370348"/>
    </source>
</evidence>
<dbReference type="Gene3D" id="3.40.50.880">
    <property type="match status" value="1"/>
</dbReference>
<evidence type="ECO:0000313" key="2">
    <source>
        <dbReference type="EMBL" id="WXB11424.1"/>
    </source>
</evidence>
<name>A0ABZ2LKF5_9BACT</name>
<proteinExistence type="predicted"/>
<keyword evidence="3" id="KW-1185">Reference proteome</keyword>
<dbReference type="PANTHER" id="PTHR37947:SF1">
    <property type="entry name" value="BLL2462 PROTEIN"/>
    <property type="match status" value="1"/>
</dbReference>
<gene>
    <name evidence="2" type="ORF">LZC94_26600</name>
</gene>
<feature type="transmembrane region" description="Helical" evidence="1">
    <location>
        <begin position="12"/>
        <end position="33"/>
    </location>
</feature>
<keyword evidence="1" id="KW-0812">Transmembrane</keyword>
<organism evidence="2 3">
    <name type="scientific">Pendulispora albinea</name>
    <dbReference type="NCBI Taxonomy" id="2741071"/>
    <lineage>
        <taxon>Bacteria</taxon>
        <taxon>Pseudomonadati</taxon>
        <taxon>Myxococcota</taxon>
        <taxon>Myxococcia</taxon>
        <taxon>Myxococcales</taxon>
        <taxon>Sorangiineae</taxon>
        <taxon>Pendulisporaceae</taxon>
        <taxon>Pendulispora</taxon>
    </lineage>
</organism>
<dbReference type="PANTHER" id="PTHR37947">
    <property type="entry name" value="BLL2462 PROTEIN"/>
    <property type="match status" value="1"/>
</dbReference>
<dbReference type="Proteomes" id="UP001370348">
    <property type="component" value="Chromosome"/>
</dbReference>
<dbReference type="SUPFAM" id="SSF52317">
    <property type="entry name" value="Class I glutamine amidotransferase-like"/>
    <property type="match status" value="1"/>
</dbReference>
<protein>
    <recommendedName>
        <fullName evidence="4">Glutamine amidotransferase domain-containing protein</fullName>
    </recommendedName>
</protein>
<dbReference type="InterPro" id="IPR029062">
    <property type="entry name" value="Class_I_gatase-like"/>
</dbReference>
<dbReference type="EMBL" id="CP089984">
    <property type="protein sequence ID" value="WXB11424.1"/>
    <property type="molecule type" value="Genomic_DNA"/>
</dbReference>
<reference evidence="2 3" key="1">
    <citation type="submission" date="2021-12" db="EMBL/GenBank/DDBJ databases">
        <title>Discovery of the Pendulisporaceae a myxobacterial family with distinct sporulation behavior and unique specialized metabolism.</title>
        <authorList>
            <person name="Garcia R."/>
            <person name="Popoff A."/>
            <person name="Bader C.D."/>
            <person name="Loehr J."/>
            <person name="Walesch S."/>
            <person name="Walt C."/>
            <person name="Boldt J."/>
            <person name="Bunk B."/>
            <person name="Haeckl F.J.F.P.J."/>
            <person name="Gunesch A.P."/>
            <person name="Birkelbach J."/>
            <person name="Nuebel U."/>
            <person name="Pietschmann T."/>
            <person name="Bach T."/>
            <person name="Mueller R."/>
        </authorList>
    </citation>
    <scope>NUCLEOTIDE SEQUENCE [LARGE SCALE GENOMIC DNA]</scope>
    <source>
        <strain evidence="2 3">MSr11954</strain>
    </source>
</reference>